<dbReference type="InterPro" id="IPR053136">
    <property type="entry name" value="UTP_pyrophosphatase-like"/>
</dbReference>
<name>A0A9W4W2Z3_PSEHA</name>
<dbReference type="RefSeq" id="WP_262977332.1">
    <property type="nucleotide sequence ID" value="NZ_CAMAPB010000077.1"/>
</dbReference>
<comment type="caution">
    <text evidence="2">The sequence shown here is derived from an EMBL/GenBank/DDBJ whole genome shotgun (WGS) entry which is preliminary data.</text>
</comment>
<reference evidence="2" key="1">
    <citation type="submission" date="2022-07" db="EMBL/GenBank/DDBJ databases">
        <authorList>
            <person name="Criscuolo A."/>
        </authorList>
    </citation>
    <scope>NUCLEOTIDE SEQUENCE</scope>
    <source>
        <strain evidence="2">CIP103197</strain>
    </source>
</reference>
<dbReference type="PANTHER" id="PTHR30399:SF1">
    <property type="entry name" value="UTP PYROPHOSPHATASE"/>
    <property type="match status" value="1"/>
</dbReference>
<dbReference type="CDD" id="cd07344">
    <property type="entry name" value="M48_yhfN_like"/>
    <property type="match status" value="1"/>
</dbReference>
<organism evidence="2 3">
    <name type="scientific">Pseudoalteromonas haloplanktis</name>
    <name type="common">Alteromonas haloplanktis</name>
    <dbReference type="NCBI Taxonomy" id="228"/>
    <lineage>
        <taxon>Bacteria</taxon>
        <taxon>Pseudomonadati</taxon>
        <taxon>Pseudomonadota</taxon>
        <taxon>Gammaproteobacteria</taxon>
        <taxon>Alteromonadales</taxon>
        <taxon>Pseudoalteromonadaceae</taxon>
        <taxon>Pseudoalteromonas</taxon>
    </lineage>
</organism>
<evidence type="ECO:0000313" key="2">
    <source>
        <dbReference type="EMBL" id="CAH9065604.1"/>
    </source>
</evidence>
<accession>A0A9W4W2Z3</accession>
<protein>
    <recommendedName>
        <fullName evidence="1">YgjP-like metallopeptidase domain-containing protein</fullName>
    </recommendedName>
</protein>
<sequence>MTQKTVAAAIHSEKSSATTNEHGVFIYGNDTIPYDVIRKPKPSDTAKKVARKVVIKVHPDQRVVATVPHDASEDAIVDAMHKRARWIWQSINDFAKQKDTVLHKRYVSGETQFYLGKRYVLKVIVDAEQVPNVKLSRGKLNVTIKHEVNKDIAPDSQESRLVKIKPLIDKWYQHKAKAIFHERLAELLPKATWVTGIPSFRVMAMKKQWGSCSTKGNLMLNPHLVKAPKECIDYVILHELCHIAEHNHSERFWRLLTQVMPNWKEVKAKLDGMAEMYLNE</sequence>
<keyword evidence="3" id="KW-1185">Reference proteome</keyword>
<dbReference type="EMBL" id="CAMAPB010000077">
    <property type="protein sequence ID" value="CAH9065604.1"/>
    <property type="molecule type" value="Genomic_DNA"/>
</dbReference>
<dbReference type="Pfam" id="PF01863">
    <property type="entry name" value="YgjP-like"/>
    <property type="match status" value="1"/>
</dbReference>
<dbReference type="InterPro" id="IPR002725">
    <property type="entry name" value="YgjP-like_metallopeptidase"/>
</dbReference>
<dbReference type="PANTHER" id="PTHR30399">
    <property type="entry name" value="UNCHARACTERIZED PROTEIN YGJP"/>
    <property type="match status" value="1"/>
</dbReference>
<evidence type="ECO:0000313" key="3">
    <source>
        <dbReference type="Proteomes" id="UP001152447"/>
    </source>
</evidence>
<proteinExistence type="predicted"/>
<feature type="domain" description="YgjP-like metallopeptidase" evidence="1">
    <location>
        <begin position="51"/>
        <end position="271"/>
    </location>
</feature>
<dbReference type="Gene3D" id="3.30.2010.10">
    <property type="entry name" value="Metalloproteases ('zincins'), catalytic domain"/>
    <property type="match status" value="1"/>
</dbReference>
<evidence type="ECO:0000259" key="1">
    <source>
        <dbReference type="Pfam" id="PF01863"/>
    </source>
</evidence>
<dbReference type="AlphaFoldDB" id="A0A9W4W2Z3"/>
<dbReference type="Proteomes" id="UP001152447">
    <property type="component" value="Unassembled WGS sequence"/>
</dbReference>
<gene>
    <name evidence="2" type="ORF">PSEHALCIP103_03412</name>
</gene>